<protein>
    <submittedName>
        <fullName evidence="5">Microspherule protein 1</fullName>
    </submittedName>
</protein>
<dbReference type="Gene3D" id="2.60.200.20">
    <property type="match status" value="1"/>
</dbReference>
<dbReference type="CTD" id="38478"/>
<dbReference type="KEGG" id="hazt:108666481"/>
<dbReference type="OrthoDB" id="10262769at2759"/>
<evidence type="ECO:0000313" key="3">
    <source>
        <dbReference type="EMBL" id="KAA0193752.1"/>
    </source>
</evidence>
<feature type="domain" description="FHA" evidence="2">
    <location>
        <begin position="349"/>
        <end position="405"/>
    </location>
</feature>
<dbReference type="Proteomes" id="UP000694843">
    <property type="component" value="Unplaced"/>
</dbReference>
<reference evidence="3" key="2">
    <citation type="journal article" date="2018" name="Environ. Sci. Technol.">
        <title>The Toxicogenome of Hyalella azteca: A Model for Sediment Ecotoxicology and Evolutionary Toxicology.</title>
        <authorList>
            <person name="Poynton H.C."/>
            <person name="Hasenbein S."/>
            <person name="Benoit J.B."/>
            <person name="Sepulveda M.S."/>
            <person name="Poelchau M.F."/>
            <person name="Hughes D.S.T."/>
            <person name="Murali S.C."/>
            <person name="Chen S."/>
            <person name="Glastad K.M."/>
            <person name="Goodisman M.A.D."/>
            <person name="Werren J.H."/>
            <person name="Vineis J.H."/>
            <person name="Bowen J.L."/>
            <person name="Friedrich M."/>
            <person name="Jones J."/>
            <person name="Robertson H.M."/>
            <person name="Feyereisen R."/>
            <person name="Mechler-Hickson A."/>
            <person name="Mathers N."/>
            <person name="Lee C.E."/>
            <person name="Colbourne J.K."/>
            <person name="Biales A."/>
            <person name="Johnston J.S."/>
            <person name="Wellborn G.A."/>
            <person name="Rosendale A.J."/>
            <person name="Cridge A.G."/>
            <person name="Munoz-Torres M.C."/>
            <person name="Bain P.A."/>
            <person name="Manny A.R."/>
            <person name="Major K.M."/>
            <person name="Lambert F.N."/>
            <person name="Vulpe C.D."/>
            <person name="Tuck P."/>
            <person name="Blalock B.J."/>
            <person name="Lin Y.Y."/>
            <person name="Smith M.E."/>
            <person name="Ochoa-Acuna H."/>
            <person name="Chen M.M."/>
            <person name="Childers C.P."/>
            <person name="Qu J."/>
            <person name="Dugan S."/>
            <person name="Lee S.L."/>
            <person name="Chao H."/>
            <person name="Dinh H."/>
            <person name="Han Y."/>
            <person name="Doddapaneni H."/>
            <person name="Worley K.C."/>
            <person name="Muzny D.M."/>
            <person name="Gibbs R.A."/>
            <person name="Richards S."/>
        </authorList>
    </citation>
    <scope>NUCLEOTIDE SEQUENCE</scope>
    <source>
        <strain evidence="3">HAZT.00-mixed</strain>
        <tissue evidence="3">Whole organism</tissue>
    </source>
</reference>
<dbReference type="InterPro" id="IPR008984">
    <property type="entry name" value="SMAD_FHA_dom_sf"/>
</dbReference>
<dbReference type="EMBL" id="JQDR03010770">
    <property type="protein sequence ID" value="KAA0193752.1"/>
    <property type="molecule type" value="Genomic_DNA"/>
</dbReference>
<organism evidence="3">
    <name type="scientific">Hyalella azteca</name>
    <name type="common">Amphipod</name>
    <dbReference type="NCBI Taxonomy" id="294128"/>
    <lineage>
        <taxon>Eukaryota</taxon>
        <taxon>Metazoa</taxon>
        <taxon>Ecdysozoa</taxon>
        <taxon>Arthropoda</taxon>
        <taxon>Crustacea</taxon>
        <taxon>Multicrustacea</taxon>
        <taxon>Malacostraca</taxon>
        <taxon>Eumalacostraca</taxon>
        <taxon>Peracarida</taxon>
        <taxon>Amphipoda</taxon>
        <taxon>Senticaudata</taxon>
        <taxon>Talitrida</taxon>
        <taxon>Talitroidea</taxon>
        <taxon>Hyalellidae</taxon>
        <taxon>Hyalella</taxon>
    </lineage>
</organism>
<accession>A0A6A0GZI6</accession>
<reference evidence="3" key="3">
    <citation type="submission" date="2019-06" db="EMBL/GenBank/DDBJ databases">
        <authorList>
            <person name="Poynton C."/>
            <person name="Hasenbein S."/>
            <person name="Benoit J.B."/>
            <person name="Sepulveda M.S."/>
            <person name="Poelchau M.F."/>
            <person name="Murali S.C."/>
            <person name="Chen S."/>
            <person name="Glastad K.M."/>
            <person name="Werren J.H."/>
            <person name="Vineis J.H."/>
            <person name="Bowen J.L."/>
            <person name="Friedrich M."/>
            <person name="Jones J."/>
            <person name="Robertson H.M."/>
            <person name="Feyereisen R."/>
            <person name="Mechler-Hickson A."/>
            <person name="Mathers N."/>
            <person name="Lee C.E."/>
            <person name="Colbourne J.K."/>
            <person name="Biales A."/>
            <person name="Johnston J.S."/>
            <person name="Wellborn G.A."/>
            <person name="Rosendale A.J."/>
            <person name="Cridge A.G."/>
            <person name="Munoz-Torres M.C."/>
            <person name="Bain P.A."/>
            <person name="Manny A.R."/>
            <person name="Major K.M."/>
            <person name="Lambert F.N."/>
            <person name="Vulpe C.D."/>
            <person name="Tuck P."/>
            <person name="Blalock B.J."/>
            <person name="Lin Y.-Y."/>
            <person name="Smith M.E."/>
            <person name="Ochoa-Acuna H."/>
            <person name="Chen M.-J.M."/>
            <person name="Childers C.P."/>
            <person name="Qu J."/>
            <person name="Dugan S."/>
            <person name="Lee S.L."/>
            <person name="Chao H."/>
            <person name="Dinh H."/>
            <person name="Han Y."/>
            <person name="Doddapaneni H."/>
            <person name="Worley K.C."/>
            <person name="Muzny D.M."/>
            <person name="Gibbs R.A."/>
            <person name="Richards S."/>
        </authorList>
    </citation>
    <scope>NUCLEOTIDE SEQUENCE</scope>
    <source>
        <strain evidence="3">HAZT.00-mixed</strain>
        <tissue evidence="3">Whole organism</tissue>
    </source>
</reference>
<sequence>MASYAGVLSSHHRDYAMSAMSDAESTKRRSSSRNIKRPKFDDELVESSLGGGQGLSPLPKFRMRNAPISVIEAPAPPTPTPSVSLESRKRVLQKPATNVSNKKAKKGKNSTNVLSKDLGRWKPTDDLALILGVQQTCDLTAVHRGVKFSCKFSLGEIQERWYALLYDPTVSKVAQQAMKNLHPEQISAIESKALFSKAEEDILSTIKSTSFLELERFELLLQNYPDVFHAGRTAKSLLSHWQQLKQYHLLPDQNPTSPLKHGINKDFCEAEEQIVDAELQDKTDPALSHELLVASRGNKRRLRQLEDKVSHLSVLVDSVTGITPPDFDTNTLATLRGRLVRYLMRSDNITLGRKAADVHVDVDLTLEGPAWKISRRQGIISLADGGEFILRNEGKRAMFVDGKPVVAGTCCRLLNNSVLEIASLRFIFLINAGLVNQRALENIKTEEELAVVT</sequence>
<feature type="region of interest" description="Disordered" evidence="1">
    <location>
        <begin position="1"/>
        <end position="117"/>
    </location>
</feature>
<evidence type="ECO:0000313" key="4">
    <source>
        <dbReference type="Proteomes" id="UP000694843"/>
    </source>
</evidence>
<dbReference type="InterPro" id="IPR037912">
    <property type="entry name" value="MCRS1"/>
</dbReference>
<dbReference type="InterPro" id="IPR000253">
    <property type="entry name" value="FHA_dom"/>
</dbReference>
<dbReference type="GO" id="GO:0031011">
    <property type="term" value="C:Ino80 complex"/>
    <property type="evidence" value="ECO:0007669"/>
    <property type="project" value="InterPro"/>
</dbReference>
<dbReference type="AlphaFoldDB" id="A0A6A0GZI6"/>
<dbReference type="PANTHER" id="PTHR13233:SF0">
    <property type="entry name" value="MICROSPHERULE PROTEIN 1"/>
    <property type="match status" value="1"/>
</dbReference>
<dbReference type="Pfam" id="PF00498">
    <property type="entry name" value="FHA"/>
    <property type="match status" value="1"/>
</dbReference>
<feature type="compositionally biased region" description="Basic residues" evidence="1">
    <location>
        <begin position="28"/>
        <end position="37"/>
    </location>
</feature>
<dbReference type="Pfam" id="PF13325">
    <property type="entry name" value="MCRS_N"/>
    <property type="match status" value="1"/>
</dbReference>
<dbReference type="GO" id="GO:0045944">
    <property type="term" value="P:positive regulation of transcription by RNA polymerase II"/>
    <property type="evidence" value="ECO:0007669"/>
    <property type="project" value="TreeGrafter"/>
</dbReference>
<dbReference type="InterPro" id="IPR025999">
    <property type="entry name" value="MCRS_N"/>
</dbReference>
<evidence type="ECO:0000259" key="2">
    <source>
        <dbReference type="PROSITE" id="PS50006"/>
    </source>
</evidence>
<dbReference type="OMA" id="HNTDGFL"/>
<reference evidence="5" key="4">
    <citation type="submission" date="2025-04" db="UniProtKB">
        <authorList>
            <consortium name="RefSeq"/>
        </authorList>
    </citation>
    <scope>IDENTIFICATION</scope>
    <source>
        <tissue evidence="5">Whole organism</tissue>
    </source>
</reference>
<name>A0A6A0GZI6_HYAAZ</name>
<dbReference type="Proteomes" id="UP000711488">
    <property type="component" value="Unassembled WGS sequence"/>
</dbReference>
<dbReference type="PANTHER" id="PTHR13233">
    <property type="entry name" value="MICROSPHERULE PROTEIN 1"/>
    <property type="match status" value="1"/>
</dbReference>
<evidence type="ECO:0000256" key="1">
    <source>
        <dbReference type="SAM" id="MobiDB-lite"/>
    </source>
</evidence>
<dbReference type="SUPFAM" id="SSF49879">
    <property type="entry name" value="SMAD/FHA domain"/>
    <property type="match status" value="1"/>
</dbReference>
<dbReference type="GO" id="GO:0071339">
    <property type="term" value="C:MLL1 complex"/>
    <property type="evidence" value="ECO:0007669"/>
    <property type="project" value="InterPro"/>
</dbReference>
<dbReference type="GeneID" id="108666481"/>
<dbReference type="CDD" id="cd22687">
    <property type="entry name" value="FHA_MCRS1"/>
    <property type="match status" value="1"/>
</dbReference>
<reference evidence="3" key="1">
    <citation type="submission" date="2014-08" db="EMBL/GenBank/DDBJ databases">
        <authorList>
            <person name="Murali S."/>
            <person name="Richards S."/>
            <person name="Bandaranaike D."/>
            <person name="Bellair M."/>
            <person name="Blankenburg K."/>
            <person name="Chao H."/>
            <person name="Dinh H."/>
            <person name="Doddapaneni H."/>
            <person name="Dugan-Rocha S."/>
            <person name="Elkadiri S."/>
            <person name="Gnanaolivu R."/>
            <person name="Hughes D."/>
            <person name="Lee S."/>
            <person name="Li M."/>
            <person name="Ming W."/>
            <person name="Munidasa M."/>
            <person name="Muniz J."/>
            <person name="Nguyen L."/>
            <person name="Osuji N."/>
            <person name="Pu L.-L."/>
            <person name="Puazo M."/>
            <person name="Skinner E."/>
            <person name="Qu C."/>
            <person name="Quiroz J."/>
            <person name="Raj R."/>
            <person name="Weissenberger G."/>
            <person name="Xin Y."/>
            <person name="Zou X."/>
            <person name="Han Y."/>
            <person name="Worley K."/>
            <person name="Muzny D."/>
            <person name="Gibbs R."/>
        </authorList>
    </citation>
    <scope>NUCLEOTIDE SEQUENCE</scope>
    <source>
        <strain evidence="3">HAZT.00-mixed</strain>
        <tissue evidence="3">Whole organism</tissue>
    </source>
</reference>
<gene>
    <name evidence="5" type="primary">LOC108666481</name>
    <name evidence="3" type="ORF">HAZT_HAZT000438</name>
</gene>
<keyword evidence="4" id="KW-1185">Reference proteome</keyword>
<proteinExistence type="predicted"/>
<evidence type="ECO:0000313" key="5">
    <source>
        <dbReference type="RefSeq" id="XP_018008856.1"/>
    </source>
</evidence>
<dbReference type="PROSITE" id="PS50006">
    <property type="entry name" value="FHA_DOMAIN"/>
    <property type="match status" value="1"/>
</dbReference>
<dbReference type="GO" id="GO:0002151">
    <property type="term" value="F:G-quadruplex RNA binding"/>
    <property type="evidence" value="ECO:0007669"/>
    <property type="project" value="InterPro"/>
</dbReference>
<dbReference type="RefSeq" id="XP_018008856.1">
    <property type="nucleotide sequence ID" value="XM_018153367.2"/>
</dbReference>
<dbReference type="GO" id="GO:0044545">
    <property type="term" value="C:NSL complex"/>
    <property type="evidence" value="ECO:0007669"/>
    <property type="project" value="TreeGrafter"/>
</dbReference>